<dbReference type="EMBL" id="BK032698">
    <property type="protein sequence ID" value="DAF55706.1"/>
    <property type="molecule type" value="Genomic_DNA"/>
</dbReference>
<name>A0A8S5SYT8_9CAUD</name>
<dbReference type="InterPro" id="IPR010024">
    <property type="entry name" value="CHP16711"/>
</dbReference>
<evidence type="ECO:0000313" key="2">
    <source>
        <dbReference type="EMBL" id="DAF55706.1"/>
    </source>
</evidence>
<accession>A0A8S5SYT8</accession>
<reference evidence="2" key="1">
    <citation type="journal article" date="2021" name="Proc. Natl. Acad. Sci. U.S.A.">
        <title>A Catalog of Tens of Thousands of Viruses from Human Metagenomes Reveals Hidden Associations with Chronic Diseases.</title>
        <authorList>
            <person name="Tisza M.J."/>
            <person name="Buck C.B."/>
        </authorList>
    </citation>
    <scope>NUCLEOTIDE SEQUENCE</scope>
    <source>
        <strain evidence="2">CtAkS7</strain>
    </source>
</reference>
<dbReference type="NCBIfam" id="TIGR01671">
    <property type="entry name" value="phage_TIGR01671"/>
    <property type="match status" value="1"/>
</dbReference>
<dbReference type="InterPro" id="IPR023385">
    <property type="entry name" value="YopX-like_C"/>
</dbReference>
<dbReference type="InterPro" id="IPR019096">
    <property type="entry name" value="YopX_protein"/>
</dbReference>
<dbReference type="SUPFAM" id="SSF159006">
    <property type="entry name" value="YopX-like"/>
    <property type="match status" value="1"/>
</dbReference>
<organism evidence="2">
    <name type="scientific">Siphoviridae sp. ctAkS7</name>
    <dbReference type="NCBI Taxonomy" id="2827798"/>
    <lineage>
        <taxon>Viruses</taxon>
        <taxon>Duplodnaviria</taxon>
        <taxon>Heunggongvirae</taxon>
        <taxon>Uroviricota</taxon>
        <taxon>Caudoviricetes</taxon>
    </lineage>
</organism>
<dbReference type="Pfam" id="PF09643">
    <property type="entry name" value="YopX"/>
    <property type="match status" value="1"/>
</dbReference>
<protein>
    <submittedName>
        <fullName evidence="2">YopX protein</fullName>
    </submittedName>
</protein>
<evidence type="ECO:0000259" key="1">
    <source>
        <dbReference type="Pfam" id="PF09643"/>
    </source>
</evidence>
<proteinExistence type="predicted"/>
<sequence length="125" mass="14698">MRELKFRAWSDRFGMYKVGCLVTEKGTWDFNPDDRSFRGVSMPYQPFFTIEQYTGIKDKNGKEIYEGDIVSKHNSDTKGVVKQVKDGQWAIYWDNVPDGYYVLFKYSDWCEVVGNIHEDSPNEEE</sequence>
<dbReference type="Gene3D" id="2.30.30.290">
    <property type="entry name" value="YopX-like domains"/>
    <property type="match status" value="1"/>
</dbReference>
<feature type="domain" description="YopX protein" evidence="1">
    <location>
        <begin position="5"/>
        <end position="120"/>
    </location>
</feature>